<dbReference type="InterPro" id="IPR011852">
    <property type="entry name" value="TRAP_TAXI"/>
</dbReference>
<dbReference type="InterPro" id="IPR006311">
    <property type="entry name" value="TAT_signal"/>
</dbReference>
<dbReference type="Proteomes" id="UP000608662">
    <property type="component" value="Unassembled WGS sequence"/>
</dbReference>
<organism evidence="2 3">
    <name type="scientific">Halomicrobium mukohataei</name>
    <dbReference type="NCBI Taxonomy" id="57705"/>
    <lineage>
        <taxon>Archaea</taxon>
        <taxon>Methanobacteriati</taxon>
        <taxon>Methanobacteriota</taxon>
        <taxon>Stenosarchaea group</taxon>
        <taxon>Halobacteria</taxon>
        <taxon>Halobacteriales</taxon>
        <taxon>Haloarculaceae</taxon>
        <taxon>Halomicrobium</taxon>
    </lineage>
</organism>
<dbReference type="EMBL" id="WOYG01000001">
    <property type="protein sequence ID" value="NLV09072.1"/>
    <property type="molecule type" value="Genomic_DNA"/>
</dbReference>
<name>A0A847TSQ9_9EURY</name>
<dbReference type="PROSITE" id="PS51257">
    <property type="entry name" value="PROKAR_LIPOPROTEIN"/>
    <property type="match status" value="1"/>
</dbReference>
<gene>
    <name evidence="2" type="ORF">GOC74_03905</name>
</gene>
<accession>A0A847TSQ9</accession>
<evidence type="ECO:0000313" key="3">
    <source>
        <dbReference type="Proteomes" id="UP000608662"/>
    </source>
</evidence>
<dbReference type="RefSeq" id="WP_170092994.1">
    <property type="nucleotide sequence ID" value="NZ_WOYG01000001.1"/>
</dbReference>
<protein>
    <submittedName>
        <fullName evidence="2">TAXI family TRAP transporter solute-binding subunit</fullName>
    </submittedName>
</protein>
<dbReference type="Pfam" id="PF16868">
    <property type="entry name" value="NMT1_3"/>
    <property type="match status" value="1"/>
</dbReference>
<dbReference type="Gene3D" id="3.40.190.10">
    <property type="entry name" value="Periplasmic binding protein-like II"/>
    <property type="match status" value="2"/>
</dbReference>
<dbReference type="NCBIfam" id="TIGR02122">
    <property type="entry name" value="TRAP_TAXI"/>
    <property type="match status" value="1"/>
</dbReference>
<feature type="compositionally biased region" description="Acidic residues" evidence="1">
    <location>
        <begin position="41"/>
        <end position="64"/>
    </location>
</feature>
<dbReference type="OrthoDB" id="27995at2157"/>
<sequence length="354" mass="36391">MGDHTRRRFIRATGLVGVTALAGCAGDDGGGGAEDSPTETGMDEGGDETEGDMDETATDTESSDGGDGQVDTRLSWHAGGTGGTYFPLSNEFKTVVEDNTDFTLNVQSTGASVENVGSLANGNADFALIQNDIAYFAKNGTGIDAFQDNAIENLRGVATLYPETITIVTLADTGISQLSDLSGATINTGDLGSGTQVNANQILEAVGITDFEEQNASFSQAADQLRNGDIDAAFVVGGWPVGAIEDLATTNDIAIVPIDGDNRTAVKDAASWFADDTIPGGTYSGVSEDVATVAVQAMIATNADVPEATVETVTAAIFDNVDALTIKTEFIGVDSAQDGMSIELHPGAAAYFDA</sequence>
<proteinExistence type="predicted"/>
<feature type="region of interest" description="Disordered" evidence="1">
    <location>
        <begin position="23"/>
        <end position="70"/>
    </location>
</feature>
<dbReference type="PANTHER" id="PTHR42941">
    <property type="entry name" value="SLL1037 PROTEIN"/>
    <property type="match status" value="1"/>
</dbReference>
<dbReference type="AlphaFoldDB" id="A0A847TSQ9"/>
<dbReference type="SUPFAM" id="SSF53850">
    <property type="entry name" value="Periplasmic binding protein-like II"/>
    <property type="match status" value="1"/>
</dbReference>
<reference evidence="2" key="1">
    <citation type="submission" date="2019-12" db="EMBL/GenBank/DDBJ databases">
        <title>Whole-genome sequence of Halomicrobium mukohataei pws1.</title>
        <authorList>
            <person name="Verma D.K."/>
            <person name="Gopal K."/>
            <person name="Prasad E.S."/>
        </authorList>
    </citation>
    <scope>NUCLEOTIDE SEQUENCE</scope>
    <source>
        <strain evidence="2">Pws1</strain>
    </source>
</reference>
<comment type="caution">
    <text evidence="2">The sequence shown here is derived from an EMBL/GenBank/DDBJ whole genome shotgun (WGS) entry which is preliminary data.</text>
</comment>
<evidence type="ECO:0000313" key="2">
    <source>
        <dbReference type="EMBL" id="NLV09072.1"/>
    </source>
</evidence>
<dbReference type="CDD" id="cd13567">
    <property type="entry name" value="PBP2_TtGluBP"/>
    <property type="match status" value="1"/>
</dbReference>
<dbReference type="PROSITE" id="PS51318">
    <property type="entry name" value="TAT"/>
    <property type="match status" value="1"/>
</dbReference>
<evidence type="ECO:0000256" key="1">
    <source>
        <dbReference type="SAM" id="MobiDB-lite"/>
    </source>
</evidence>
<dbReference type="PANTHER" id="PTHR42941:SF1">
    <property type="entry name" value="SLL1037 PROTEIN"/>
    <property type="match status" value="1"/>
</dbReference>